<evidence type="ECO:0000259" key="6">
    <source>
        <dbReference type="PROSITE" id="PS50949"/>
    </source>
</evidence>
<dbReference type="Gene3D" id="3.40.640.10">
    <property type="entry name" value="Type I PLP-dependent aspartate aminotransferase-like (Major domain)"/>
    <property type="match status" value="1"/>
</dbReference>
<organism evidence="7 8">
    <name type="scientific">Halomonas chromatireducens</name>
    <dbReference type="NCBI Taxonomy" id="507626"/>
    <lineage>
        <taxon>Bacteria</taxon>
        <taxon>Pseudomonadati</taxon>
        <taxon>Pseudomonadota</taxon>
        <taxon>Gammaproteobacteria</taxon>
        <taxon>Oceanospirillales</taxon>
        <taxon>Halomonadaceae</taxon>
        <taxon>Halomonas</taxon>
    </lineage>
</organism>
<dbReference type="Proteomes" id="UP000063387">
    <property type="component" value="Chromosome"/>
</dbReference>
<proteinExistence type="inferred from homology"/>
<reference evidence="7 8" key="2">
    <citation type="submission" date="2016-02" db="EMBL/GenBank/DDBJ databases">
        <authorList>
            <person name="Wen L."/>
            <person name="He K."/>
            <person name="Yang H."/>
        </authorList>
    </citation>
    <scope>NUCLEOTIDE SEQUENCE [LARGE SCALE GENOMIC DNA]</scope>
    <source>
        <strain evidence="7 8">AGD 8-3</strain>
    </source>
</reference>
<evidence type="ECO:0000256" key="1">
    <source>
        <dbReference type="ARBA" id="ARBA00005384"/>
    </source>
</evidence>
<dbReference type="InterPro" id="IPR015424">
    <property type="entry name" value="PyrdxlP-dep_Trfase"/>
</dbReference>
<dbReference type="Pfam" id="PF00155">
    <property type="entry name" value="Aminotran_1_2"/>
    <property type="match status" value="1"/>
</dbReference>
<keyword evidence="5" id="KW-0804">Transcription</keyword>
<dbReference type="PANTHER" id="PTHR46577:SF1">
    <property type="entry name" value="HTH-TYPE TRANSCRIPTIONAL REGULATORY PROTEIN GABR"/>
    <property type="match status" value="1"/>
</dbReference>
<dbReference type="EMBL" id="CP014226">
    <property type="protein sequence ID" value="AMC99675.1"/>
    <property type="molecule type" value="Genomic_DNA"/>
</dbReference>
<dbReference type="STRING" id="507626.LOKO_00587"/>
<dbReference type="SUPFAM" id="SSF46785">
    <property type="entry name" value="Winged helix' DNA-binding domain"/>
    <property type="match status" value="1"/>
</dbReference>
<dbReference type="AlphaFoldDB" id="A0A120JVN1"/>
<evidence type="ECO:0000256" key="2">
    <source>
        <dbReference type="ARBA" id="ARBA00022898"/>
    </source>
</evidence>
<sequence>MTIWHPTITTQGPRYRGIADAIARAIQAGELAPGQRLPPQRRLADSLGVTVGTVTRGYAEAERQGWVTARIGSGTYVRNGDTSPMTPLRHSHPMDAGTIDLSLSLPPPHPLRAASLGRALKGIAKDDEVLQRAVAFQSERGIPAHREQLAAWMTNLGMPVEGEELLITQGGQHGISLALQALTRPGERIAADVLTYPGLIDAAQQSHLKVVGVPMDDEGMDMEALARLCTQQQPRLIYLTPDQNNPTGTVLSQNRRERLVELARRHDFLILEDAVQYLPEQERGTPLYRLAPERTLFIFSTAKVLAGGLRIGALVAPPALRERLAAALRAQSWMVPSLMVEAVCRWVASDDNTTLLDWQTRELGERQSLAREMLTGFDVGGRPHAANLWLPLPEGLRSAVLQEALARRDVLVTSAEPFCVGSEPAPQALRLCLSAAPSREALAKALDILVELLNEPPAAPWRMV</sequence>
<protein>
    <submittedName>
        <fullName evidence="7">Putative HTH-type transcriptional regulator YjiR</fullName>
    </submittedName>
</protein>
<evidence type="ECO:0000256" key="4">
    <source>
        <dbReference type="ARBA" id="ARBA00023125"/>
    </source>
</evidence>
<dbReference type="RefSeq" id="WP_066444806.1">
    <property type="nucleotide sequence ID" value="NZ_CP014226.1"/>
</dbReference>
<evidence type="ECO:0000256" key="5">
    <source>
        <dbReference type="ARBA" id="ARBA00023163"/>
    </source>
</evidence>
<dbReference type="PANTHER" id="PTHR46577">
    <property type="entry name" value="HTH-TYPE TRANSCRIPTIONAL REGULATORY PROTEIN GABR"/>
    <property type="match status" value="1"/>
</dbReference>
<dbReference type="Pfam" id="PF00392">
    <property type="entry name" value="GntR"/>
    <property type="match status" value="1"/>
</dbReference>
<keyword evidence="3" id="KW-0805">Transcription regulation</keyword>
<feature type="domain" description="HTH gntR-type" evidence="6">
    <location>
        <begin position="12"/>
        <end position="80"/>
    </location>
</feature>
<dbReference type="InterPro" id="IPR036390">
    <property type="entry name" value="WH_DNA-bd_sf"/>
</dbReference>
<dbReference type="PATRIC" id="fig|507626.3.peg.580"/>
<dbReference type="KEGG" id="hco:LOKO_00587"/>
<accession>A0A120JVN1</accession>
<dbReference type="SUPFAM" id="SSF53383">
    <property type="entry name" value="PLP-dependent transferases"/>
    <property type="match status" value="1"/>
</dbReference>
<evidence type="ECO:0000256" key="3">
    <source>
        <dbReference type="ARBA" id="ARBA00023015"/>
    </source>
</evidence>
<name>A0A120JVN1_9GAMM</name>
<dbReference type="GO" id="GO:0003677">
    <property type="term" value="F:DNA binding"/>
    <property type="evidence" value="ECO:0007669"/>
    <property type="project" value="UniProtKB-KW"/>
</dbReference>
<dbReference type="InterPro" id="IPR051446">
    <property type="entry name" value="HTH_trans_reg/aminotransferase"/>
</dbReference>
<dbReference type="InterPro" id="IPR004839">
    <property type="entry name" value="Aminotransferase_I/II_large"/>
</dbReference>
<comment type="similarity">
    <text evidence="1">In the C-terminal section; belongs to the class-I pyridoxal-phosphate-dependent aminotransferase family.</text>
</comment>
<dbReference type="InterPro" id="IPR015421">
    <property type="entry name" value="PyrdxlP-dep_Trfase_major"/>
</dbReference>
<dbReference type="InterPro" id="IPR036388">
    <property type="entry name" value="WH-like_DNA-bd_sf"/>
</dbReference>
<dbReference type="CDD" id="cd07377">
    <property type="entry name" value="WHTH_GntR"/>
    <property type="match status" value="1"/>
</dbReference>
<dbReference type="SMART" id="SM00345">
    <property type="entry name" value="HTH_GNTR"/>
    <property type="match status" value="1"/>
</dbReference>
<dbReference type="Gene3D" id="1.10.10.10">
    <property type="entry name" value="Winged helix-like DNA-binding domain superfamily/Winged helix DNA-binding domain"/>
    <property type="match status" value="1"/>
</dbReference>
<keyword evidence="2" id="KW-0663">Pyridoxal phosphate</keyword>
<dbReference type="CDD" id="cd00609">
    <property type="entry name" value="AAT_like"/>
    <property type="match status" value="1"/>
</dbReference>
<dbReference type="GO" id="GO:0003700">
    <property type="term" value="F:DNA-binding transcription factor activity"/>
    <property type="evidence" value="ECO:0007669"/>
    <property type="project" value="InterPro"/>
</dbReference>
<evidence type="ECO:0000313" key="8">
    <source>
        <dbReference type="Proteomes" id="UP000063387"/>
    </source>
</evidence>
<keyword evidence="4" id="KW-0238">DNA-binding</keyword>
<dbReference type="OrthoDB" id="9804020at2"/>
<dbReference type="Gene3D" id="3.90.1150.10">
    <property type="entry name" value="Aspartate Aminotransferase, domain 1"/>
    <property type="match status" value="1"/>
</dbReference>
<reference evidence="7 8" key="1">
    <citation type="journal article" date="2016" name="Genome Announc.">
        <title>Draft Genome Sequence of 'Halomonas chromatireducens' Strain AGD 8-3, a Haloalkaliphilic Chromate- and Selenite-Reducing Gammaproteobacterium.</title>
        <authorList>
            <person name="Sharko F.S."/>
            <person name="Shapovalova A.A."/>
            <person name="Tsygankova S.V."/>
            <person name="Komova A.V."/>
            <person name="Boulygina E.S."/>
            <person name="Teslyuk A.B."/>
            <person name="Gotovtsev P.M."/>
            <person name="Namsaraev Z.B."/>
            <person name="Khijniak T.V."/>
            <person name="Nedoluzhko A.V."/>
            <person name="Vasilov R.G."/>
        </authorList>
    </citation>
    <scope>NUCLEOTIDE SEQUENCE [LARGE SCALE GENOMIC DNA]</scope>
    <source>
        <strain evidence="7 8">AGD 8-3</strain>
    </source>
</reference>
<dbReference type="InterPro" id="IPR000524">
    <property type="entry name" value="Tscrpt_reg_HTH_GntR"/>
</dbReference>
<keyword evidence="8" id="KW-1185">Reference proteome</keyword>
<evidence type="ECO:0000313" key="7">
    <source>
        <dbReference type="EMBL" id="AMC99675.1"/>
    </source>
</evidence>
<dbReference type="GO" id="GO:0030170">
    <property type="term" value="F:pyridoxal phosphate binding"/>
    <property type="evidence" value="ECO:0007669"/>
    <property type="project" value="InterPro"/>
</dbReference>
<gene>
    <name evidence="7" type="primary">yjiR_2</name>
    <name evidence="7" type="ORF">LOKO_00587</name>
</gene>
<dbReference type="InterPro" id="IPR015422">
    <property type="entry name" value="PyrdxlP-dep_Trfase_small"/>
</dbReference>
<dbReference type="PROSITE" id="PS50949">
    <property type="entry name" value="HTH_GNTR"/>
    <property type="match status" value="1"/>
</dbReference>